<keyword evidence="5" id="KW-1185">Reference proteome</keyword>
<reference evidence="4 5" key="1">
    <citation type="submission" date="2014-11" db="EMBL/GenBank/DDBJ databases">
        <authorList>
            <person name="Urmite Genomes Urmite Genomes"/>
        </authorList>
    </citation>
    <scope>NUCLEOTIDE SEQUENCE [LARGE SCALE GENOMIC DNA]</scope>
    <source>
        <strain evidence="4 5">Oc5</strain>
    </source>
</reference>
<accession>A0A0A1MSK8</accession>
<evidence type="ECO:0000256" key="2">
    <source>
        <dbReference type="ARBA" id="ARBA00023002"/>
    </source>
</evidence>
<dbReference type="STRING" id="545501.BN997_01821"/>
<dbReference type="SMART" id="SM00829">
    <property type="entry name" value="PKS_ER"/>
    <property type="match status" value="1"/>
</dbReference>
<evidence type="ECO:0000313" key="4">
    <source>
        <dbReference type="EMBL" id="CEI81966.1"/>
    </source>
</evidence>
<name>A0A0A1MSK8_9BACI</name>
<dbReference type="InterPro" id="IPR013154">
    <property type="entry name" value="ADH-like_N"/>
</dbReference>
<dbReference type="PANTHER" id="PTHR48106">
    <property type="entry name" value="QUINONE OXIDOREDUCTASE PIG3-RELATED"/>
    <property type="match status" value="1"/>
</dbReference>
<evidence type="ECO:0000259" key="3">
    <source>
        <dbReference type="SMART" id="SM00829"/>
    </source>
</evidence>
<dbReference type="Pfam" id="PF08240">
    <property type="entry name" value="ADH_N"/>
    <property type="match status" value="1"/>
</dbReference>
<dbReference type="SUPFAM" id="SSF51735">
    <property type="entry name" value="NAD(P)-binding Rossmann-fold domains"/>
    <property type="match status" value="1"/>
</dbReference>
<dbReference type="InterPro" id="IPR013149">
    <property type="entry name" value="ADH-like_C"/>
</dbReference>
<feature type="domain" description="Enoyl reductase (ER)" evidence="3">
    <location>
        <begin position="13"/>
        <end position="323"/>
    </location>
</feature>
<proteinExistence type="predicted"/>
<dbReference type="OrthoDB" id="9787435at2"/>
<keyword evidence="2" id="KW-0560">Oxidoreductase</keyword>
<dbReference type="AlphaFoldDB" id="A0A0A1MSK8"/>
<dbReference type="RefSeq" id="WP_042531463.1">
    <property type="nucleotide sequence ID" value="NZ_CDGG01000001.1"/>
</dbReference>
<dbReference type="InterPro" id="IPR036291">
    <property type="entry name" value="NAD(P)-bd_dom_sf"/>
</dbReference>
<gene>
    <name evidence="4" type="primary">ppsC</name>
    <name evidence="4" type="ORF">BN997_01821</name>
</gene>
<organism evidence="4 5">
    <name type="scientific">Oceanobacillus oncorhynchi</name>
    <dbReference type="NCBI Taxonomy" id="545501"/>
    <lineage>
        <taxon>Bacteria</taxon>
        <taxon>Bacillati</taxon>
        <taxon>Bacillota</taxon>
        <taxon>Bacilli</taxon>
        <taxon>Bacillales</taxon>
        <taxon>Bacillaceae</taxon>
        <taxon>Oceanobacillus</taxon>
    </lineage>
</organism>
<dbReference type="GO" id="GO:0016651">
    <property type="term" value="F:oxidoreductase activity, acting on NAD(P)H"/>
    <property type="evidence" value="ECO:0007669"/>
    <property type="project" value="TreeGrafter"/>
</dbReference>
<dbReference type="Proteomes" id="UP000040453">
    <property type="component" value="Unassembled WGS sequence"/>
</dbReference>
<dbReference type="Gene3D" id="3.90.180.10">
    <property type="entry name" value="Medium-chain alcohol dehydrogenases, catalytic domain"/>
    <property type="match status" value="1"/>
</dbReference>
<keyword evidence="1" id="KW-0521">NADP</keyword>
<dbReference type="EMBL" id="CDGG01000001">
    <property type="protein sequence ID" value="CEI81966.1"/>
    <property type="molecule type" value="Genomic_DNA"/>
</dbReference>
<dbReference type="SUPFAM" id="SSF50129">
    <property type="entry name" value="GroES-like"/>
    <property type="match status" value="1"/>
</dbReference>
<evidence type="ECO:0000256" key="1">
    <source>
        <dbReference type="ARBA" id="ARBA00022857"/>
    </source>
</evidence>
<dbReference type="GO" id="GO:0070402">
    <property type="term" value="F:NADPH binding"/>
    <property type="evidence" value="ECO:0007669"/>
    <property type="project" value="TreeGrafter"/>
</dbReference>
<dbReference type="InterPro" id="IPR011032">
    <property type="entry name" value="GroES-like_sf"/>
</dbReference>
<evidence type="ECO:0000313" key="5">
    <source>
        <dbReference type="Proteomes" id="UP000040453"/>
    </source>
</evidence>
<dbReference type="PANTHER" id="PTHR48106:SF2">
    <property type="entry name" value="ZN2+-BINDING DEHYDROGENASE"/>
    <property type="match status" value="1"/>
</dbReference>
<dbReference type="Pfam" id="PF00107">
    <property type="entry name" value="ADH_zinc_N"/>
    <property type="match status" value="1"/>
</dbReference>
<dbReference type="Gene3D" id="3.40.50.720">
    <property type="entry name" value="NAD(P)-binding Rossmann-like Domain"/>
    <property type="match status" value="1"/>
</dbReference>
<dbReference type="InterPro" id="IPR020843">
    <property type="entry name" value="ER"/>
</dbReference>
<dbReference type="CDD" id="cd05282">
    <property type="entry name" value="ETR_like"/>
    <property type="match status" value="1"/>
</dbReference>
<sequence length="326" mass="35711">MRNRYIYCDSFGNPNEVLKITGKETTPPEAGEVLVRMLARPINPSDLIPVRGSYSHRIPLPYIPGYEGVGVVADVGANVSKELIGKRVLPLRGEGTWQDFVRAPAAFAVPVPESIDKIQAAQLYINPVTAWVTLTEILKLQPGSVLLVNACGSAIGHLYAQLARVLNLRLIAVVRNDKHTQKLLELGASEVVDTSRQSLFEMVMNKTNGKGADAAIDSLGGSAGSDLAGCLRNQGRFLSIGLLSGQQMDWGAFADKVKMNIFHLRHWNKRVSQARWQGTFQQIIRLVEKKELLLGLEKANYDLADIKQVMDTLADGRKGKVILSSS</sequence>
<protein>
    <submittedName>
        <fullName evidence="4">Phthiocerol synthesis polyketide synthase type I PpsC</fullName>
    </submittedName>
</protein>